<name>T1KU53_TETUR</name>
<reference evidence="17" key="1">
    <citation type="submission" date="2011-08" db="EMBL/GenBank/DDBJ databases">
        <authorList>
            <person name="Rombauts S."/>
        </authorList>
    </citation>
    <scope>NUCLEOTIDE SEQUENCE</scope>
    <source>
        <strain evidence="17">London</strain>
    </source>
</reference>
<evidence type="ECO:0000256" key="4">
    <source>
        <dbReference type="ARBA" id="ARBA00013638"/>
    </source>
</evidence>
<gene>
    <name evidence="16" type="primary">107367235</name>
</gene>
<keyword evidence="10" id="KW-0862">Zinc</keyword>
<dbReference type="eggNOG" id="KOG1721">
    <property type="taxonomic scope" value="Eukaryota"/>
</dbReference>
<evidence type="ECO:0000256" key="7">
    <source>
        <dbReference type="ARBA" id="ARBA00022723"/>
    </source>
</evidence>
<keyword evidence="5" id="KW-0217">Developmental protein</keyword>
<protein>
    <recommendedName>
        <fullName evidence="4">Protein hunchback</fullName>
    </recommendedName>
</protein>
<feature type="domain" description="C2H2-type" evidence="15">
    <location>
        <begin position="69"/>
        <end position="98"/>
    </location>
</feature>
<keyword evidence="11" id="KW-0238">DNA-binding</keyword>
<evidence type="ECO:0000313" key="17">
    <source>
        <dbReference type="Proteomes" id="UP000015104"/>
    </source>
</evidence>
<dbReference type="GO" id="GO:0005634">
    <property type="term" value="C:nucleus"/>
    <property type="evidence" value="ECO:0007669"/>
    <property type="project" value="UniProtKB-SubCell"/>
</dbReference>
<feature type="domain" description="C2H2-type" evidence="15">
    <location>
        <begin position="41"/>
        <end position="68"/>
    </location>
</feature>
<evidence type="ECO:0000256" key="14">
    <source>
        <dbReference type="SAM" id="MobiDB-lite"/>
    </source>
</evidence>
<comment type="subcellular location">
    <subcellularLocation>
        <location evidence="2">Nucleus</location>
    </subcellularLocation>
</comment>
<keyword evidence="12" id="KW-0539">Nucleus</keyword>
<dbReference type="GO" id="GO:0008270">
    <property type="term" value="F:zinc ion binding"/>
    <property type="evidence" value="ECO:0007669"/>
    <property type="project" value="UniProtKB-KW"/>
</dbReference>
<proteinExistence type="inferred from homology"/>
<dbReference type="EnsemblMetazoa" id="tetur21g02160.1">
    <property type="protein sequence ID" value="tetur21g02160.1"/>
    <property type="gene ID" value="tetur21g02160"/>
</dbReference>
<evidence type="ECO:0000256" key="13">
    <source>
        <dbReference type="PROSITE-ProRule" id="PRU00042"/>
    </source>
</evidence>
<feature type="compositionally biased region" description="Polar residues" evidence="14">
    <location>
        <begin position="215"/>
        <end position="226"/>
    </location>
</feature>
<evidence type="ECO:0000256" key="8">
    <source>
        <dbReference type="ARBA" id="ARBA00022737"/>
    </source>
</evidence>
<evidence type="ECO:0000256" key="11">
    <source>
        <dbReference type="ARBA" id="ARBA00023125"/>
    </source>
</evidence>
<evidence type="ECO:0000256" key="1">
    <source>
        <dbReference type="ARBA" id="ARBA00003983"/>
    </source>
</evidence>
<comment type="function">
    <text evidence="1">Gap class segmentation protein that controls development of head structures.</text>
</comment>
<evidence type="ECO:0000256" key="6">
    <source>
        <dbReference type="ARBA" id="ARBA00022492"/>
    </source>
</evidence>
<keyword evidence="7" id="KW-0479">Metal-binding</keyword>
<dbReference type="Proteomes" id="UP000015104">
    <property type="component" value="Unassembled WGS sequence"/>
</dbReference>
<evidence type="ECO:0000256" key="2">
    <source>
        <dbReference type="ARBA" id="ARBA00004123"/>
    </source>
</evidence>
<dbReference type="GO" id="GO:0040034">
    <property type="term" value="P:regulation of development, heterochronic"/>
    <property type="evidence" value="ECO:0007669"/>
    <property type="project" value="UniProtKB-ARBA"/>
</dbReference>
<dbReference type="GO" id="GO:0000977">
    <property type="term" value="F:RNA polymerase II transcription regulatory region sequence-specific DNA binding"/>
    <property type="evidence" value="ECO:0007669"/>
    <property type="project" value="UniProtKB-ARBA"/>
</dbReference>
<comment type="similarity">
    <text evidence="3">Belongs to the hunchback C2H2-type zinc-finger protein family.</text>
</comment>
<evidence type="ECO:0000256" key="9">
    <source>
        <dbReference type="ARBA" id="ARBA00022771"/>
    </source>
</evidence>
<dbReference type="OrthoDB" id="10015593at2759"/>
<dbReference type="PANTHER" id="PTHR24392">
    <property type="entry name" value="ZINC FINGER PROTEIN"/>
    <property type="match status" value="1"/>
</dbReference>
<evidence type="ECO:0000259" key="15">
    <source>
        <dbReference type="PROSITE" id="PS50157"/>
    </source>
</evidence>
<evidence type="ECO:0000256" key="10">
    <source>
        <dbReference type="ARBA" id="ARBA00022833"/>
    </source>
</evidence>
<dbReference type="EMBL" id="CAEY01000548">
    <property type="status" value="NOT_ANNOTATED_CDS"/>
    <property type="molecule type" value="Genomic_DNA"/>
</dbReference>
<dbReference type="InterPro" id="IPR013087">
    <property type="entry name" value="Znf_C2H2_type"/>
</dbReference>
<keyword evidence="8" id="KW-0677">Repeat</keyword>
<evidence type="ECO:0000256" key="5">
    <source>
        <dbReference type="ARBA" id="ARBA00022473"/>
    </source>
</evidence>
<dbReference type="HOGENOM" id="CLU_1013102_0_0_1"/>
<evidence type="ECO:0000256" key="3">
    <source>
        <dbReference type="ARBA" id="ARBA00007746"/>
    </source>
</evidence>
<sequence>MSNDNNNRPRRYKCKQCEFIASSKNEFWIHRPIHIKREKQLCCPNCPFVTEFKHHLEYHLRNHLNSKPFTCSHPNCTYSCVNKSMLNSHLKSHSNVYQFQCKNCPYVTKYCHSLKVHLRKHNHAPSAVLNLDGTINPYPIIDVYGTRRGPRPKRKPSSSVSISSPASSSTSPRLPTPPLPPRKPSPAPLSLSFRQPSSAVTPSSASTSPQIAINRESNSPNSKTIKSYTPPLQNVLLGTPFLCFPLIPKSLIPSHLERAESLSDDGPLDLTRAKL</sequence>
<evidence type="ECO:0000313" key="16">
    <source>
        <dbReference type="EnsemblMetazoa" id="tetur21g02160.1"/>
    </source>
</evidence>
<dbReference type="PROSITE" id="PS50157">
    <property type="entry name" value="ZINC_FINGER_C2H2_2"/>
    <property type="match status" value="2"/>
</dbReference>
<keyword evidence="6" id="KW-0302">Gap protein</keyword>
<evidence type="ECO:0000256" key="12">
    <source>
        <dbReference type="ARBA" id="ARBA00023242"/>
    </source>
</evidence>
<feature type="compositionally biased region" description="Low complexity" evidence="14">
    <location>
        <begin position="157"/>
        <end position="173"/>
    </location>
</feature>
<accession>T1KU53</accession>
<dbReference type="PANTHER" id="PTHR24392:SF49">
    <property type="entry name" value="PROTEIN HUNCHBACK"/>
    <property type="match status" value="1"/>
</dbReference>
<dbReference type="GO" id="GO:0000122">
    <property type="term" value="P:negative regulation of transcription by RNA polymerase II"/>
    <property type="evidence" value="ECO:0007669"/>
    <property type="project" value="UniProtKB-ARBA"/>
</dbReference>
<dbReference type="InterPro" id="IPR036236">
    <property type="entry name" value="Znf_C2H2_sf"/>
</dbReference>
<dbReference type="GO" id="GO:0035282">
    <property type="term" value="P:segmentation"/>
    <property type="evidence" value="ECO:0007669"/>
    <property type="project" value="UniProtKB-KW"/>
</dbReference>
<dbReference type="KEGG" id="tut:107367235"/>
<keyword evidence="17" id="KW-1185">Reference proteome</keyword>
<organism evidence="16 17">
    <name type="scientific">Tetranychus urticae</name>
    <name type="common">Two-spotted spider mite</name>
    <dbReference type="NCBI Taxonomy" id="32264"/>
    <lineage>
        <taxon>Eukaryota</taxon>
        <taxon>Metazoa</taxon>
        <taxon>Ecdysozoa</taxon>
        <taxon>Arthropoda</taxon>
        <taxon>Chelicerata</taxon>
        <taxon>Arachnida</taxon>
        <taxon>Acari</taxon>
        <taxon>Acariformes</taxon>
        <taxon>Trombidiformes</taxon>
        <taxon>Prostigmata</taxon>
        <taxon>Eleutherengona</taxon>
        <taxon>Raphignathae</taxon>
        <taxon>Tetranychoidea</taxon>
        <taxon>Tetranychidae</taxon>
        <taxon>Tetranychus</taxon>
    </lineage>
</organism>
<dbReference type="SUPFAM" id="SSF57667">
    <property type="entry name" value="beta-beta-alpha zinc fingers"/>
    <property type="match status" value="2"/>
</dbReference>
<dbReference type="AlphaFoldDB" id="T1KU53"/>
<reference evidence="16" key="2">
    <citation type="submission" date="2015-06" db="UniProtKB">
        <authorList>
            <consortium name="EnsemblMetazoa"/>
        </authorList>
    </citation>
    <scope>IDENTIFICATION</scope>
</reference>
<dbReference type="SMART" id="SM00355">
    <property type="entry name" value="ZnF_C2H2"/>
    <property type="match status" value="4"/>
</dbReference>
<dbReference type="FunFam" id="3.30.160.60:FF:001301">
    <property type="entry name" value="Blast:Protein hunchback"/>
    <property type="match status" value="1"/>
</dbReference>
<feature type="compositionally biased region" description="Low complexity" evidence="14">
    <location>
        <begin position="188"/>
        <end position="209"/>
    </location>
</feature>
<feature type="compositionally biased region" description="Pro residues" evidence="14">
    <location>
        <begin position="174"/>
        <end position="187"/>
    </location>
</feature>
<dbReference type="PROSITE" id="PS00028">
    <property type="entry name" value="ZINC_FINGER_C2H2_1"/>
    <property type="match status" value="1"/>
</dbReference>
<dbReference type="STRING" id="32264.T1KU53"/>
<keyword evidence="9 13" id="KW-0863">Zinc-finger</keyword>
<dbReference type="Gene3D" id="3.30.160.60">
    <property type="entry name" value="Classic Zinc Finger"/>
    <property type="match status" value="2"/>
</dbReference>
<feature type="region of interest" description="Disordered" evidence="14">
    <location>
        <begin position="144"/>
        <end position="226"/>
    </location>
</feature>